<feature type="transmembrane region" description="Helical" evidence="2">
    <location>
        <begin position="6"/>
        <end position="28"/>
    </location>
</feature>
<comment type="caution">
    <text evidence="3">The sequence shown here is derived from an EMBL/GenBank/DDBJ whole genome shotgun (WGS) entry which is preliminary data.</text>
</comment>
<dbReference type="NCBIfam" id="TIGR02532">
    <property type="entry name" value="IV_pilin_GFxxxE"/>
    <property type="match status" value="1"/>
</dbReference>
<dbReference type="PROSITE" id="PS00409">
    <property type="entry name" value="PROKAR_NTER_METHYL"/>
    <property type="match status" value="1"/>
</dbReference>
<gene>
    <name evidence="3" type="ORF">ABDJ40_22675</name>
</gene>
<keyword evidence="1" id="KW-0488">Methylation</keyword>
<keyword evidence="4" id="KW-1185">Reference proteome</keyword>
<dbReference type="InterPro" id="IPR012902">
    <property type="entry name" value="N_methyl_site"/>
</dbReference>
<keyword evidence="2" id="KW-0812">Transmembrane</keyword>
<keyword evidence="2" id="KW-0472">Membrane</keyword>
<reference evidence="3 4" key="1">
    <citation type="submission" date="2024-05" db="EMBL/GenBank/DDBJ databases">
        <title>Roseateles sp. 2.12 16S ribosomal RNA gene Genome sequencing and assembly.</title>
        <authorList>
            <person name="Woo H."/>
        </authorList>
    </citation>
    <scope>NUCLEOTIDE SEQUENCE [LARGE SCALE GENOMIC DNA]</scope>
    <source>
        <strain evidence="3 4">2.12</strain>
    </source>
</reference>
<dbReference type="EMBL" id="JBDPZC010000016">
    <property type="protein sequence ID" value="MEO3715588.1"/>
    <property type="molecule type" value="Genomic_DNA"/>
</dbReference>
<dbReference type="Gene3D" id="3.30.700.10">
    <property type="entry name" value="Glycoprotein, Type 4 Pilin"/>
    <property type="match status" value="1"/>
</dbReference>
<dbReference type="InterPro" id="IPR045584">
    <property type="entry name" value="Pilin-like"/>
</dbReference>
<evidence type="ECO:0000313" key="3">
    <source>
        <dbReference type="EMBL" id="MEO3715588.1"/>
    </source>
</evidence>
<sequence>MARGFSLIELLVVVAIMAVLASIGFPLAELAHRRSQEEELRRSLREIRTALDAYKRASDAGLVARPVGGSGYPPSLQVLVEGAVNAQMPMAGKLVFLRRLPRDPMASAAVVDAADTWALRSYDSAFNDPKPGRDVFDVHSKAEGSGLDGRPYRDW</sequence>
<dbReference type="Proteomes" id="UP001462640">
    <property type="component" value="Unassembled WGS sequence"/>
</dbReference>
<keyword evidence="2" id="KW-1133">Transmembrane helix</keyword>
<dbReference type="PRINTS" id="PR00813">
    <property type="entry name" value="BCTERIALGSPG"/>
</dbReference>
<name>A0ABV0GKK6_9BURK</name>
<organism evidence="3 4">
    <name type="scientific">Roseateles flavus</name>
    <dbReference type="NCBI Taxonomy" id="3149041"/>
    <lineage>
        <taxon>Bacteria</taxon>
        <taxon>Pseudomonadati</taxon>
        <taxon>Pseudomonadota</taxon>
        <taxon>Betaproteobacteria</taxon>
        <taxon>Burkholderiales</taxon>
        <taxon>Sphaerotilaceae</taxon>
        <taxon>Roseateles</taxon>
    </lineage>
</organism>
<dbReference type="Pfam" id="PF07963">
    <property type="entry name" value="N_methyl"/>
    <property type="match status" value="1"/>
</dbReference>
<protein>
    <submittedName>
        <fullName evidence="3">Type II secretion system protein</fullName>
    </submittedName>
</protein>
<dbReference type="InterPro" id="IPR000983">
    <property type="entry name" value="Bac_GSPG_pilin"/>
</dbReference>
<accession>A0ABV0GKK6</accession>
<evidence type="ECO:0000313" key="4">
    <source>
        <dbReference type="Proteomes" id="UP001462640"/>
    </source>
</evidence>
<dbReference type="SUPFAM" id="SSF54523">
    <property type="entry name" value="Pili subunits"/>
    <property type="match status" value="1"/>
</dbReference>
<dbReference type="RefSeq" id="WP_347613129.1">
    <property type="nucleotide sequence ID" value="NZ_JBDPZC010000016.1"/>
</dbReference>
<proteinExistence type="predicted"/>
<evidence type="ECO:0000256" key="2">
    <source>
        <dbReference type="SAM" id="Phobius"/>
    </source>
</evidence>
<evidence type="ECO:0000256" key="1">
    <source>
        <dbReference type="ARBA" id="ARBA00022481"/>
    </source>
</evidence>